<comment type="caution">
    <text evidence="2">The sequence shown here is derived from an EMBL/GenBank/DDBJ whole genome shotgun (WGS) entry which is preliminary data.</text>
</comment>
<reference evidence="3" key="1">
    <citation type="submission" date="2020-01" db="EMBL/GenBank/DDBJ databases">
        <title>Draft genome sequence of the Termite Coptotermes fromosanus.</title>
        <authorList>
            <person name="Itakura S."/>
            <person name="Yosikawa Y."/>
            <person name="Umezawa K."/>
        </authorList>
    </citation>
    <scope>NUCLEOTIDE SEQUENCE [LARGE SCALE GENOMIC DNA]</scope>
</reference>
<dbReference type="EMBL" id="BLKM01000764">
    <property type="protein sequence ID" value="GFG38271.1"/>
    <property type="molecule type" value="Genomic_DNA"/>
</dbReference>
<accession>A0A6L2Q062</accession>
<keyword evidence="3" id="KW-1185">Reference proteome</keyword>
<evidence type="ECO:0000256" key="1">
    <source>
        <dbReference type="SAM" id="MobiDB-lite"/>
    </source>
</evidence>
<feature type="compositionally biased region" description="Low complexity" evidence="1">
    <location>
        <begin position="138"/>
        <end position="167"/>
    </location>
</feature>
<gene>
    <name evidence="2" type="ORF">Cfor_01906</name>
</gene>
<dbReference type="InParanoid" id="A0A6L2Q062"/>
<feature type="compositionally biased region" description="Polar residues" evidence="1">
    <location>
        <begin position="168"/>
        <end position="194"/>
    </location>
</feature>
<evidence type="ECO:0000313" key="3">
    <source>
        <dbReference type="Proteomes" id="UP000502823"/>
    </source>
</evidence>
<feature type="region of interest" description="Disordered" evidence="1">
    <location>
        <begin position="246"/>
        <end position="278"/>
    </location>
</feature>
<evidence type="ECO:0000313" key="2">
    <source>
        <dbReference type="EMBL" id="GFG38271.1"/>
    </source>
</evidence>
<proteinExistence type="predicted"/>
<dbReference type="OrthoDB" id="8195487at2759"/>
<feature type="region of interest" description="Disordered" evidence="1">
    <location>
        <begin position="1"/>
        <end position="195"/>
    </location>
</feature>
<dbReference type="AlphaFoldDB" id="A0A6L2Q062"/>
<organism evidence="2 3">
    <name type="scientific">Coptotermes formosanus</name>
    <name type="common">Formosan subterranean termite</name>
    <dbReference type="NCBI Taxonomy" id="36987"/>
    <lineage>
        <taxon>Eukaryota</taxon>
        <taxon>Metazoa</taxon>
        <taxon>Ecdysozoa</taxon>
        <taxon>Arthropoda</taxon>
        <taxon>Hexapoda</taxon>
        <taxon>Insecta</taxon>
        <taxon>Pterygota</taxon>
        <taxon>Neoptera</taxon>
        <taxon>Polyneoptera</taxon>
        <taxon>Dictyoptera</taxon>
        <taxon>Blattodea</taxon>
        <taxon>Blattoidea</taxon>
        <taxon>Termitoidae</taxon>
        <taxon>Rhinotermitidae</taxon>
        <taxon>Coptotermes</taxon>
    </lineage>
</organism>
<protein>
    <submittedName>
        <fullName evidence="2">Uncharacterized protein</fullName>
    </submittedName>
</protein>
<feature type="non-terminal residue" evidence="2">
    <location>
        <position position="345"/>
    </location>
</feature>
<name>A0A6L2Q062_COPFO</name>
<sequence>MAVNSPGAYPLSQRSPKSPVPSSPAASKNISHFTFVPPRSPGAPKSPNHYCPKSPGSSTSSTQFTFSPKSPSASKSPTNFNYGPKSPGAPKSPRQQFTFGPKNLSSSKSSSQFTFGPKSPGGVRSPSTGSRSPNGYHRSSSIGSRSPGSRADGSINSFSSNSTISGSDIVQSSDAGSTQDINSADTVSTSSSAWTRCRRSTSDLTDLMEEDCSTTATSLSRPCSPRSRAGSIKGCGGLAYLASRRGSRDSQVSQASAEDVGPLNFSSNPRGRQRRTSNFLELPVPDHIRPRVCSLPEKPYNPRSGDDLYRLRTFSITNKGGVVNCGDSIIRRRSRSNTSVNSTAS</sequence>
<dbReference type="Proteomes" id="UP000502823">
    <property type="component" value="Unassembled WGS sequence"/>
</dbReference>
<feature type="compositionally biased region" description="Low complexity" evidence="1">
    <location>
        <begin position="52"/>
        <end position="77"/>
    </location>
</feature>